<dbReference type="InterPro" id="IPR028098">
    <property type="entry name" value="Glyco_trans_4-like_N"/>
</dbReference>
<dbReference type="PANTHER" id="PTHR45947:SF3">
    <property type="entry name" value="SULFOQUINOVOSYL TRANSFERASE SQD2"/>
    <property type="match status" value="1"/>
</dbReference>
<evidence type="ECO:0000313" key="2">
    <source>
        <dbReference type="EMBL" id="TWT52507.1"/>
    </source>
</evidence>
<accession>A0A5C5WPL0</accession>
<evidence type="ECO:0000259" key="1">
    <source>
        <dbReference type="Pfam" id="PF13579"/>
    </source>
</evidence>
<name>A0A5C5WPL0_9BACT</name>
<dbReference type="Pfam" id="PF13692">
    <property type="entry name" value="Glyco_trans_1_4"/>
    <property type="match status" value="1"/>
</dbReference>
<protein>
    <submittedName>
        <fullName evidence="2">Glycosyl transferases group 1</fullName>
    </submittedName>
</protein>
<dbReference type="PANTHER" id="PTHR45947">
    <property type="entry name" value="SULFOQUINOVOSYL TRANSFERASE SQD2"/>
    <property type="match status" value="1"/>
</dbReference>
<dbReference type="InterPro" id="IPR050194">
    <property type="entry name" value="Glycosyltransferase_grp1"/>
</dbReference>
<dbReference type="SUPFAM" id="SSF53756">
    <property type="entry name" value="UDP-Glycosyltransferase/glycogen phosphorylase"/>
    <property type="match status" value="1"/>
</dbReference>
<dbReference type="Gene3D" id="3.40.50.2000">
    <property type="entry name" value="Glycogen Phosphorylase B"/>
    <property type="match status" value="2"/>
</dbReference>
<dbReference type="CDD" id="cd03801">
    <property type="entry name" value="GT4_PimA-like"/>
    <property type="match status" value="1"/>
</dbReference>
<dbReference type="AlphaFoldDB" id="A0A5C5WPL0"/>
<dbReference type="EMBL" id="SJPI01000001">
    <property type="protein sequence ID" value="TWT52507.1"/>
    <property type="molecule type" value="Genomic_DNA"/>
</dbReference>
<gene>
    <name evidence="2" type="ORF">Pla22_01310</name>
</gene>
<comment type="caution">
    <text evidence="2">The sequence shown here is derived from an EMBL/GenBank/DDBJ whole genome shotgun (WGS) entry which is preliminary data.</text>
</comment>
<dbReference type="RefSeq" id="WP_242631713.1">
    <property type="nucleotide sequence ID" value="NZ_SJPI01000001.1"/>
</dbReference>
<dbReference type="Pfam" id="PF13579">
    <property type="entry name" value="Glyco_trans_4_4"/>
    <property type="match status" value="1"/>
</dbReference>
<keyword evidence="2" id="KW-0808">Transferase</keyword>
<sequence>MTLTEQQHLRSTQHESHAIIDARVVFLTHYIPLYQVRVLQSIARRVRDFQILLSTPIEPNRDFQPDWSGLNVTVQNSWTFRRRWRHRTAGFDDQLYVHFPYDTMSRLRELKPDVVMSLELGARSAGAAMYCRRHPESKLVLCTYMSQRTEQGRGLLRRQLRKQLLKSADAVTYNGPSCREYLSEFGVPSKRLFHLPYAADDRTIYDGPVERDEESSRYRLLVVGQLNERKGVCRLLTQLEDYCRRRSHRQIEVIFAGDGPLRGKLESFAAGDGHDLPNLKVKVLGNVPANDLAVWMLRCGAMIAPTLADEWMLVVNEALHAGVPVIGSIHSQAVTTLIQSGKNGWTYDPMQDGSLALALESYFSESDDAIACMRYTCRQSVDQRTPDWAASGGIRAIQSVLHHQKSPQTETQA</sequence>
<keyword evidence="3" id="KW-1185">Reference proteome</keyword>
<dbReference type="Proteomes" id="UP000316598">
    <property type="component" value="Unassembled WGS sequence"/>
</dbReference>
<organism evidence="2 3">
    <name type="scientific">Rubripirellula amarantea</name>
    <dbReference type="NCBI Taxonomy" id="2527999"/>
    <lineage>
        <taxon>Bacteria</taxon>
        <taxon>Pseudomonadati</taxon>
        <taxon>Planctomycetota</taxon>
        <taxon>Planctomycetia</taxon>
        <taxon>Pirellulales</taxon>
        <taxon>Pirellulaceae</taxon>
        <taxon>Rubripirellula</taxon>
    </lineage>
</organism>
<dbReference type="GO" id="GO:0016757">
    <property type="term" value="F:glycosyltransferase activity"/>
    <property type="evidence" value="ECO:0007669"/>
    <property type="project" value="TreeGrafter"/>
</dbReference>
<proteinExistence type="predicted"/>
<evidence type="ECO:0000313" key="3">
    <source>
        <dbReference type="Proteomes" id="UP000316598"/>
    </source>
</evidence>
<feature type="domain" description="Glycosyltransferase subfamily 4-like N-terminal" evidence="1">
    <location>
        <begin position="42"/>
        <end position="197"/>
    </location>
</feature>
<reference evidence="2 3" key="1">
    <citation type="submission" date="2019-02" db="EMBL/GenBank/DDBJ databases">
        <title>Deep-cultivation of Planctomycetes and their phenomic and genomic characterization uncovers novel biology.</title>
        <authorList>
            <person name="Wiegand S."/>
            <person name="Jogler M."/>
            <person name="Boedeker C."/>
            <person name="Pinto D."/>
            <person name="Vollmers J."/>
            <person name="Rivas-Marin E."/>
            <person name="Kohn T."/>
            <person name="Peeters S.H."/>
            <person name="Heuer A."/>
            <person name="Rast P."/>
            <person name="Oberbeckmann S."/>
            <person name="Bunk B."/>
            <person name="Jeske O."/>
            <person name="Meyerdierks A."/>
            <person name="Storesund J.E."/>
            <person name="Kallscheuer N."/>
            <person name="Luecker S."/>
            <person name="Lage O.M."/>
            <person name="Pohl T."/>
            <person name="Merkel B.J."/>
            <person name="Hornburger P."/>
            <person name="Mueller R.-W."/>
            <person name="Bruemmer F."/>
            <person name="Labrenz M."/>
            <person name="Spormann A.M."/>
            <person name="Op Den Camp H."/>
            <person name="Overmann J."/>
            <person name="Amann R."/>
            <person name="Jetten M.S.M."/>
            <person name="Mascher T."/>
            <person name="Medema M.H."/>
            <person name="Devos D.P."/>
            <person name="Kaster A.-K."/>
            <person name="Ovreas L."/>
            <person name="Rohde M."/>
            <person name="Galperin M.Y."/>
            <person name="Jogler C."/>
        </authorList>
    </citation>
    <scope>NUCLEOTIDE SEQUENCE [LARGE SCALE GENOMIC DNA]</scope>
    <source>
        <strain evidence="2 3">Pla22</strain>
    </source>
</reference>